<dbReference type="PANTHER" id="PTHR22948">
    <property type="entry name" value="TUDOR DOMAIN CONTAINING PROTEIN"/>
    <property type="match status" value="1"/>
</dbReference>
<evidence type="ECO:0000256" key="1">
    <source>
        <dbReference type="SAM" id="MobiDB-lite"/>
    </source>
</evidence>
<dbReference type="InParanoid" id="A0A3P8WY92"/>
<dbReference type="OMA" id="PWLLTQM"/>
<feature type="compositionally biased region" description="Polar residues" evidence="1">
    <location>
        <begin position="1832"/>
        <end position="1842"/>
    </location>
</feature>
<feature type="domain" description="Tudor" evidence="2">
    <location>
        <begin position="1522"/>
        <end position="1580"/>
    </location>
</feature>
<dbReference type="GO" id="GO:0043186">
    <property type="term" value="C:P granule"/>
    <property type="evidence" value="ECO:0007669"/>
    <property type="project" value="Ensembl"/>
</dbReference>
<dbReference type="SMART" id="SM00333">
    <property type="entry name" value="TUDOR"/>
    <property type="match status" value="7"/>
</dbReference>
<dbReference type="GO" id="GO:1905879">
    <property type="term" value="P:regulation of oogenesis"/>
    <property type="evidence" value="ECO:0007669"/>
    <property type="project" value="Ensembl"/>
</dbReference>
<evidence type="ECO:0000313" key="4">
    <source>
        <dbReference type="Proteomes" id="UP000265120"/>
    </source>
</evidence>
<feature type="region of interest" description="Disordered" evidence="1">
    <location>
        <begin position="1176"/>
        <end position="1195"/>
    </location>
</feature>
<evidence type="ECO:0000259" key="2">
    <source>
        <dbReference type="PROSITE" id="PS50304"/>
    </source>
</evidence>
<reference evidence="3" key="2">
    <citation type="submission" date="2025-08" db="UniProtKB">
        <authorList>
            <consortium name="Ensembl"/>
        </authorList>
    </citation>
    <scope>IDENTIFICATION</scope>
</reference>
<feature type="region of interest" description="Disordered" evidence="1">
    <location>
        <begin position="1726"/>
        <end position="1780"/>
    </location>
</feature>
<dbReference type="SUPFAM" id="SSF63748">
    <property type="entry name" value="Tudor/PWWP/MBT"/>
    <property type="match status" value="7"/>
</dbReference>
<keyword evidence="4" id="KW-1185">Reference proteome</keyword>
<dbReference type="STRING" id="244447.ENSCSEP00000029690"/>
<dbReference type="Gene3D" id="2.30.30.140">
    <property type="match status" value="6"/>
</dbReference>
<proteinExistence type="predicted"/>
<feature type="domain" description="Tudor" evidence="2">
    <location>
        <begin position="550"/>
        <end position="607"/>
    </location>
</feature>
<dbReference type="GO" id="GO:0033391">
    <property type="term" value="C:chromatoid body"/>
    <property type="evidence" value="ECO:0007669"/>
    <property type="project" value="Ensembl"/>
</dbReference>
<dbReference type="FunCoup" id="A0A3P8WY92">
    <property type="interactions" value="647"/>
</dbReference>
<dbReference type="InterPro" id="IPR002999">
    <property type="entry name" value="Tudor"/>
</dbReference>
<dbReference type="GO" id="GO:0032019">
    <property type="term" value="C:mitochondrial cloud"/>
    <property type="evidence" value="ECO:0007669"/>
    <property type="project" value="Ensembl"/>
</dbReference>
<dbReference type="Pfam" id="PF00567">
    <property type="entry name" value="TUDOR"/>
    <property type="match status" value="7"/>
</dbReference>
<feature type="compositionally biased region" description="Polar residues" evidence="1">
    <location>
        <begin position="1726"/>
        <end position="1741"/>
    </location>
</feature>
<feature type="region of interest" description="Disordered" evidence="1">
    <location>
        <begin position="1808"/>
        <end position="1854"/>
    </location>
</feature>
<feature type="domain" description="Tudor" evidence="2">
    <location>
        <begin position="1314"/>
        <end position="1373"/>
    </location>
</feature>
<sequence length="2008" mass="226426">MTHTSESWVGKQDAFKMSSMQGLPTPGSNVNVLISRIHLHPRCVLIEFWGKFGSDRCAEFECLTREIQFVEKSLKEFEGCPGDHCLVEVDGTWNRARIVSKNDYEYRVFLFDKGVTKWTTTHFLAWGKKEYFNLRPEVEFCVLANVLPLPTESKWSPRAIEFLKTLSGSAALAHVQDVLVPQRTFVLHIPIISQQMYEMGFAKKLSPDIFQDFVLMSLISACVAEMQPQNQPISKEAGVLDKHELFVRPNLPAGTVETVIVTQVTSPHKIFCQLKDFSTDLKNVSDKLTQYYEDQTIAYVVGPNMIGFPCATRGSDGRWYRSVLQQVFPNNGVVEVLNIDFGTKQLAELDNVRPLAPKFLKFPVVTYICSLYGIVNRGTEWKPCQIDFLRHLLLYKTVVAKFEYQNVSEGVHYVTLYDDDKKNINSLFGLKENCLKECVKMHVDYALYIPGSSQEAQSQKIGLLTFGKTSEEKEHKYGNVELKKGVTPSAERLPAEDLLINSTHVATIPCVSSPSVFWIQTHNYSVELLEVMHCMYRLFKESENKEMVCNPTVGLFCAAKAEDGEFYRATVCEVGKMQIKVFLVDFGNTEYVERTDVRSLPEYLKKLPRLALKCSLAGVKPVDGEWSQSAIEFFTKAVTKKALKVRVIAKCDDNYVVRLTDPEAEREKDLSTLLCTWNLAEKTESKTKATQFTQDAFFNYSQVRPSDQHKNRTAPVIRKRKHPIFKEHMFSIGSVLDVSVSYIESPSDFWCHLVQSSGHLKMLMHDMQMYYDDSVFVPFRDTACVACHPDNRMWYRAFVIRKHETPHVDVLFVDYGQTETVPVYDLRRICPEFLTLPGQAFRCSLLNLTDPTATVSQWTDEAIARFYNFVENAASQFYILKCTIYAVMFNEQKIVFNIVDLETPFESICTSMVNLAKRSSSQPLISAPSFCLDSYYYSTHNVKTGTEEKMTVTCVNSVSQFHCHLERNADVIQDLRMKVNKLCHQLKNIKVPSVFGTLCFAKYTDGHWYRGQIKATIPAILVHFVDYGDTIQVDKRDLLPVPKEANDIMSIPAQALVCGLSDVPTNVPKEVNSWFEKFATESTFCALVVAREPDGKLLVELYHKSTLINSKIKTIFQIETKNPEKAPESSAEHEQNHRKYSSKLLPLFFNRTHDVKKTSNQNPEQQIISQMVPVNMNEHSAPKPSPPTRDGQKKALSVQLYIPPAKRKSCEKMLINMDNISESARIEATPTEEQPVKSSPPARDCKNTAELPKLTELPLKAISSGMEAEVYVSHYNSALSFYIQLVQEEDEIFSVYEKLNNPTSIQNQTGGISEVHPGDLIQAEYADDSSWYRAVVKEIHSNSMAHVEFIDYGNTAIIPFSKMSRLDQSLLLLPMYSTHCTLRDVGEETLEMMLNFEEAVCGDGNKKFKCHFIRQSVGSVWEVSLEDNANVLTCLPSGPEMTLDQLEQEKKTPRQDTNESPLSSYCRQESPEMQQLKGYIATLNNNLSFWCQCADSKELDEIMSQISRVANTADHHPIDVGLLSTGNPCLALFPDDQQWYRAQVIDKNGNELSVFFVDYGNIAQVSITEVQEIPADLVEPPPQAFLCELEGFDSSCGCWASGAFEELSELTKDKLLELTVTKVQRGKNRLKYYVEIECEGQRISEKMRTWWNSSTTENNPEGKSLLQGNSTGSETAISERLSDIPQSTEIEEDECASDPQGEHIYEHDAGADEVKFLCSPETCETSEVPKSTAELSQNGDQTFPDHNMDGEPKRSVIPEDVEVEPSVFQTTPRDTSLSDSDITEATLAPPADQDVFLLGCDEDCEESAADHSTTKLSSDQDKSCDENKTDNSSDGSLTSSTAARMVPCQDFNPMKSTDLRKSPFLISEDSKQVQNNAFETTVYAADTVDDKEKTMIVNETSELQTDSALPCDSDSEIYLPALSHLVEDLTHSVGMSSLTDVFTDQCQQSEPEESEDEKYTSPEQEKESSPSGEVPSTDDSLEVQLAKTTHLPLIIIDSSGDMAHMSEE</sequence>
<feature type="compositionally biased region" description="Polar residues" evidence="1">
    <location>
        <begin position="1653"/>
        <end position="1676"/>
    </location>
</feature>
<name>A0A3P8WY92_CYNSE</name>
<feature type="region of interest" description="Disordered" evidence="1">
    <location>
        <begin position="1223"/>
        <end position="1246"/>
    </location>
</feature>
<feature type="domain" description="Tudor" evidence="2">
    <location>
        <begin position="303"/>
        <end position="362"/>
    </location>
</feature>
<dbReference type="FunFam" id="2.30.30.140:FF:000018">
    <property type="entry name" value="Serine/threonine-protein kinase 31"/>
    <property type="match status" value="2"/>
</dbReference>
<evidence type="ECO:0000313" key="3">
    <source>
        <dbReference type="Ensembl" id="ENSCSEP00000029690.1"/>
    </source>
</evidence>
<protein>
    <submittedName>
        <fullName evidence="3">Tudor domain containing 6</fullName>
    </submittedName>
</protein>
<reference evidence="3 4" key="1">
    <citation type="journal article" date="2014" name="Nat. Genet.">
        <title>Whole-genome sequence of a flatfish provides insights into ZW sex chromosome evolution and adaptation to a benthic lifestyle.</title>
        <authorList>
            <person name="Chen S."/>
            <person name="Zhang G."/>
            <person name="Shao C."/>
            <person name="Huang Q."/>
            <person name="Liu G."/>
            <person name="Zhang P."/>
            <person name="Song W."/>
            <person name="An N."/>
            <person name="Chalopin D."/>
            <person name="Volff J.N."/>
            <person name="Hong Y."/>
            <person name="Li Q."/>
            <person name="Sha Z."/>
            <person name="Zhou H."/>
            <person name="Xie M."/>
            <person name="Yu Q."/>
            <person name="Liu Y."/>
            <person name="Xiang H."/>
            <person name="Wang N."/>
            <person name="Wu K."/>
            <person name="Yang C."/>
            <person name="Zhou Q."/>
            <person name="Liao X."/>
            <person name="Yang L."/>
            <person name="Hu Q."/>
            <person name="Zhang J."/>
            <person name="Meng L."/>
            <person name="Jin L."/>
            <person name="Tian Y."/>
            <person name="Lian J."/>
            <person name="Yang J."/>
            <person name="Miao G."/>
            <person name="Liu S."/>
            <person name="Liang Z."/>
            <person name="Yan F."/>
            <person name="Li Y."/>
            <person name="Sun B."/>
            <person name="Zhang H."/>
            <person name="Zhang J."/>
            <person name="Zhu Y."/>
            <person name="Du M."/>
            <person name="Zhao Y."/>
            <person name="Schartl M."/>
            <person name="Tang Q."/>
            <person name="Wang J."/>
        </authorList>
    </citation>
    <scope>NUCLEOTIDE SEQUENCE</scope>
</reference>
<dbReference type="Ensembl" id="ENSCSET00000030091.1">
    <property type="protein sequence ID" value="ENSCSEP00000029690.1"/>
    <property type="gene ID" value="ENSCSEG00000019023.1"/>
</dbReference>
<dbReference type="PROSITE" id="PS50304">
    <property type="entry name" value="TUDOR"/>
    <property type="match status" value="6"/>
</dbReference>
<dbReference type="Gene3D" id="2.40.50.90">
    <property type="match status" value="6"/>
</dbReference>
<feature type="region of interest" description="Disordered" evidence="1">
    <location>
        <begin position="1943"/>
        <end position="1984"/>
    </location>
</feature>
<feature type="region of interest" description="Disordered" evidence="1">
    <location>
        <begin position="1653"/>
        <end position="1698"/>
    </location>
</feature>
<organism evidence="3 4">
    <name type="scientific">Cynoglossus semilaevis</name>
    <name type="common">Tongue sole</name>
    <dbReference type="NCBI Taxonomy" id="244447"/>
    <lineage>
        <taxon>Eukaryota</taxon>
        <taxon>Metazoa</taxon>
        <taxon>Chordata</taxon>
        <taxon>Craniata</taxon>
        <taxon>Vertebrata</taxon>
        <taxon>Euteleostomi</taxon>
        <taxon>Actinopterygii</taxon>
        <taxon>Neopterygii</taxon>
        <taxon>Teleostei</taxon>
        <taxon>Neoteleostei</taxon>
        <taxon>Acanthomorphata</taxon>
        <taxon>Carangaria</taxon>
        <taxon>Pleuronectiformes</taxon>
        <taxon>Pleuronectoidei</taxon>
        <taxon>Cynoglossidae</taxon>
        <taxon>Cynoglossinae</taxon>
        <taxon>Cynoglossus</taxon>
    </lineage>
</organism>
<dbReference type="GeneTree" id="ENSGT00940000159049"/>
<feature type="compositionally biased region" description="Polar residues" evidence="1">
    <location>
        <begin position="1767"/>
        <end position="1780"/>
    </location>
</feature>
<dbReference type="InterPro" id="IPR035437">
    <property type="entry name" value="SNase_OB-fold_sf"/>
</dbReference>
<feature type="compositionally biased region" description="Basic and acidic residues" evidence="1">
    <location>
        <begin position="1957"/>
        <end position="1968"/>
    </location>
</feature>
<feature type="compositionally biased region" description="Basic and acidic residues" evidence="1">
    <location>
        <begin position="1808"/>
        <end position="1831"/>
    </location>
</feature>
<dbReference type="PANTHER" id="PTHR22948:SF15">
    <property type="entry name" value="TUDOR DOMAIN-CONTAINING PROTEIN 6"/>
    <property type="match status" value="1"/>
</dbReference>
<reference evidence="3" key="3">
    <citation type="submission" date="2025-09" db="UniProtKB">
        <authorList>
            <consortium name="Ensembl"/>
        </authorList>
    </citation>
    <scope>IDENTIFICATION</scope>
</reference>
<feature type="compositionally biased region" description="Basic and acidic residues" evidence="1">
    <location>
        <begin position="1746"/>
        <end position="1757"/>
    </location>
</feature>
<dbReference type="InterPro" id="IPR050621">
    <property type="entry name" value="Tudor_domain_containing"/>
</dbReference>
<dbReference type="GO" id="GO:0007283">
    <property type="term" value="P:spermatogenesis"/>
    <property type="evidence" value="ECO:0007669"/>
    <property type="project" value="Ensembl"/>
</dbReference>
<dbReference type="Proteomes" id="UP000265120">
    <property type="component" value="Chromosome 7"/>
</dbReference>
<feature type="domain" description="Tudor" evidence="2">
    <location>
        <begin position="992"/>
        <end position="1048"/>
    </location>
</feature>
<dbReference type="GO" id="GO:1903863">
    <property type="term" value="P:P granule assembly"/>
    <property type="evidence" value="ECO:0007669"/>
    <property type="project" value="Ensembl"/>
</dbReference>
<feature type="domain" description="Tudor" evidence="2">
    <location>
        <begin position="777"/>
        <end position="836"/>
    </location>
</feature>
<accession>A0A3P8WY92</accession>